<keyword evidence="6 9" id="KW-0456">Lyase</keyword>
<comment type="function">
    <text evidence="9 10">Catalyzes the ferrous insertion into protoporphyrin IX.</text>
</comment>
<comment type="similarity">
    <text evidence="1 9 10">Belongs to the ferrochelatase family.</text>
</comment>
<feature type="region of interest" description="Disordered" evidence="11">
    <location>
        <begin position="349"/>
        <end position="372"/>
    </location>
</feature>
<dbReference type="InterPro" id="IPR033659">
    <property type="entry name" value="Ferrochelatase_N"/>
</dbReference>
<accession>A0A067A218</accession>
<dbReference type="HAMAP" id="MF_00323">
    <property type="entry name" value="Ferrochelatase"/>
    <property type="match status" value="1"/>
</dbReference>
<dbReference type="Pfam" id="PF00762">
    <property type="entry name" value="Ferrochelatase"/>
    <property type="match status" value="1"/>
</dbReference>
<comment type="subcellular location">
    <subcellularLocation>
        <location evidence="9 10">Cytoplasm</location>
    </subcellularLocation>
</comment>
<dbReference type="FunFam" id="3.40.50.1400:FF:000002">
    <property type="entry name" value="Ferrochelatase"/>
    <property type="match status" value="1"/>
</dbReference>
<proteinExistence type="inferred from homology"/>
<feature type="binding site" evidence="9">
    <location>
        <position position="214"/>
    </location>
    <ligand>
        <name>Fe(2+)</name>
        <dbReference type="ChEBI" id="CHEBI:29033"/>
    </ligand>
</feature>
<comment type="caution">
    <text evidence="12">The sequence shown here is derived from an EMBL/GenBank/DDBJ whole genome shotgun (WGS) entry which is preliminary data.</text>
</comment>
<feature type="binding site" evidence="9">
    <location>
        <position position="295"/>
    </location>
    <ligand>
        <name>Fe(2+)</name>
        <dbReference type="ChEBI" id="CHEBI:29033"/>
    </ligand>
</feature>
<dbReference type="PROSITE" id="PS00534">
    <property type="entry name" value="FERROCHELATASE"/>
    <property type="match status" value="1"/>
</dbReference>
<evidence type="ECO:0000256" key="10">
    <source>
        <dbReference type="RuleBase" id="RU000607"/>
    </source>
</evidence>
<dbReference type="GO" id="GO:0005737">
    <property type="term" value="C:cytoplasm"/>
    <property type="evidence" value="ECO:0007669"/>
    <property type="project" value="UniProtKB-SubCell"/>
</dbReference>
<keyword evidence="7 9" id="KW-0627">Porphyrin biosynthesis</keyword>
<dbReference type="AlphaFoldDB" id="A0A067A218"/>
<keyword evidence="5 9" id="KW-0350">Heme biosynthesis</keyword>
<evidence type="ECO:0000256" key="5">
    <source>
        <dbReference type="ARBA" id="ARBA00023133"/>
    </source>
</evidence>
<evidence type="ECO:0000313" key="13">
    <source>
        <dbReference type="Proteomes" id="UP000027341"/>
    </source>
</evidence>
<dbReference type="CDD" id="cd00419">
    <property type="entry name" value="Ferrochelatase_C"/>
    <property type="match status" value="1"/>
</dbReference>
<organism evidence="12 13">
    <name type="scientific">Hydrogenovibrio marinus</name>
    <dbReference type="NCBI Taxonomy" id="28885"/>
    <lineage>
        <taxon>Bacteria</taxon>
        <taxon>Pseudomonadati</taxon>
        <taxon>Pseudomonadota</taxon>
        <taxon>Gammaproteobacteria</taxon>
        <taxon>Thiotrichales</taxon>
        <taxon>Piscirickettsiaceae</taxon>
        <taxon>Hydrogenovibrio</taxon>
    </lineage>
</organism>
<dbReference type="STRING" id="28885.EI16_09070"/>
<evidence type="ECO:0000256" key="11">
    <source>
        <dbReference type="SAM" id="MobiDB-lite"/>
    </source>
</evidence>
<reference evidence="12 13" key="1">
    <citation type="submission" date="2014-04" db="EMBL/GenBank/DDBJ databases">
        <title>Draft genome sequence of Hydrogenovibrio marinus MH-110, a model organism for aerobic H2 metabolism.</title>
        <authorList>
            <person name="Cha H.J."/>
            <person name="Jo B.H."/>
            <person name="Hwang B.H."/>
        </authorList>
    </citation>
    <scope>NUCLEOTIDE SEQUENCE [LARGE SCALE GENOMIC DNA]</scope>
    <source>
        <strain evidence="12 13">MH-110</strain>
    </source>
</reference>
<dbReference type="GO" id="GO:0046872">
    <property type="term" value="F:metal ion binding"/>
    <property type="evidence" value="ECO:0007669"/>
    <property type="project" value="UniProtKB-KW"/>
</dbReference>
<dbReference type="InterPro" id="IPR033644">
    <property type="entry name" value="Ferrochelatase_C"/>
</dbReference>
<evidence type="ECO:0000256" key="7">
    <source>
        <dbReference type="ARBA" id="ARBA00023244"/>
    </source>
</evidence>
<dbReference type="EMBL" id="JMIU01000001">
    <property type="protein sequence ID" value="KDN96410.1"/>
    <property type="molecule type" value="Genomic_DNA"/>
</dbReference>
<dbReference type="InterPro" id="IPR019772">
    <property type="entry name" value="Ferrochelatase_AS"/>
</dbReference>
<dbReference type="PANTHER" id="PTHR11108:SF1">
    <property type="entry name" value="FERROCHELATASE, MITOCHONDRIAL"/>
    <property type="match status" value="1"/>
</dbReference>
<comment type="pathway">
    <text evidence="9 10">Porphyrin-containing compound metabolism; protoheme biosynthesis; protoheme from protoporphyrin-IX: step 1/1.</text>
</comment>
<evidence type="ECO:0000256" key="6">
    <source>
        <dbReference type="ARBA" id="ARBA00023239"/>
    </source>
</evidence>
<keyword evidence="13" id="KW-1185">Reference proteome</keyword>
<comment type="catalytic activity">
    <reaction evidence="8">
        <text>Fe-coproporphyrin III + 2 H(+) = coproporphyrin III + Fe(2+)</text>
        <dbReference type="Rhea" id="RHEA:49572"/>
        <dbReference type="ChEBI" id="CHEBI:15378"/>
        <dbReference type="ChEBI" id="CHEBI:29033"/>
        <dbReference type="ChEBI" id="CHEBI:68438"/>
        <dbReference type="ChEBI" id="CHEBI:131725"/>
        <dbReference type="EC" id="4.99.1.9"/>
    </reaction>
    <physiologicalReaction direction="right-to-left" evidence="8">
        <dbReference type="Rhea" id="RHEA:49574"/>
    </physiologicalReaction>
</comment>
<comment type="catalytic activity">
    <reaction evidence="9 10">
        <text>heme b + 2 H(+) = protoporphyrin IX + Fe(2+)</text>
        <dbReference type="Rhea" id="RHEA:22584"/>
        <dbReference type="ChEBI" id="CHEBI:15378"/>
        <dbReference type="ChEBI" id="CHEBI:29033"/>
        <dbReference type="ChEBI" id="CHEBI:57306"/>
        <dbReference type="ChEBI" id="CHEBI:60344"/>
        <dbReference type="EC" id="4.98.1.1"/>
    </reaction>
</comment>
<dbReference type="NCBIfam" id="TIGR00109">
    <property type="entry name" value="hemH"/>
    <property type="match status" value="1"/>
</dbReference>
<dbReference type="GO" id="GO:0006783">
    <property type="term" value="P:heme biosynthetic process"/>
    <property type="evidence" value="ECO:0007669"/>
    <property type="project" value="UniProtKB-UniRule"/>
</dbReference>
<protein>
    <recommendedName>
        <fullName evidence="9 10">Ferrochelatase</fullName>
        <ecNumber evidence="9 10">4.98.1.1</ecNumber>
    </recommendedName>
    <alternativeName>
        <fullName evidence="9">Heme synthase</fullName>
    </alternativeName>
    <alternativeName>
        <fullName evidence="9">Protoheme ferro-lyase</fullName>
    </alternativeName>
</protein>
<keyword evidence="2 9" id="KW-0963">Cytoplasm</keyword>
<evidence type="ECO:0000256" key="4">
    <source>
        <dbReference type="ARBA" id="ARBA00023004"/>
    </source>
</evidence>
<dbReference type="InterPro" id="IPR001015">
    <property type="entry name" value="Ferrochelatase"/>
</dbReference>
<dbReference type="Gene3D" id="3.40.50.1400">
    <property type="match status" value="2"/>
</dbReference>
<evidence type="ECO:0000256" key="1">
    <source>
        <dbReference type="ARBA" id="ARBA00007718"/>
    </source>
</evidence>
<dbReference type="UniPathway" id="UPA00252">
    <property type="reaction ID" value="UER00325"/>
</dbReference>
<dbReference type="GO" id="GO:0004325">
    <property type="term" value="F:ferrochelatase activity"/>
    <property type="evidence" value="ECO:0007669"/>
    <property type="project" value="UniProtKB-UniRule"/>
</dbReference>
<dbReference type="RefSeq" id="WP_029912512.1">
    <property type="nucleotide sequence ID" value="NZ_AP020335.1"/>
</dbReference>
<evidence type="ECO:0000256" key="9">
    <source>
        <dbReference type="HAMAP-Rule" id="MF_00323"/>
    </source>
</evidence>
<dbReference type="CDD" id="cd03411">
    <property type="entry name" value="Ferrochelatase_N"/>
    <property type="match status" value="1"/>
</dbReference>
<sequence>MLYHNPVQFQHGDDQAVGILITNLGTPDAPTKEALKPYLKEFLLDTRVVEPPPARWLWKLILNGIILNTRPAKSAEAYQEVWGHYGEGSPLLDIGNAQLEAIANKVRPHFSGRVEFAIGMRYGNPSIASALESLAAKGCTKLVVLPLYPQYAAATTGSTFDAVSAAIQTWRWVPELRFVAKYHRHHGYIKALANSIRDHQAEHGKPDLLVLSYHGIPQRYFDGGDPYHCECHVTSRLVAEELGLSSDEYRVTFQSLFGKEEWIKPYTDATMKALPAEGVKHVQVICPGFSADCLETIEEIDQENREYFIEAGGEKFSYIPALNARDDHTDALADILLTQTLGWPERQGMDQSADALERQKVKANAEKMQSGN</sequence>
<evidence type="ECO:0000256" key="8">
    <source>
        <dbReference type="ARBA" id="ARBA00024536"/>
    </source>
</evidence>
<dbReference type="SUPFAM" id="SSF53800">
    <property type="entry name" value="Chelatase"/>
    <property type="match status" value="1"/>
</dbReference>
<dbReference type="Proteomes" id="UP000027341">
    <property type="component" value="Unassembled WGS sequence"/>
</dbReference>
<evidence type="ECO:0000256" key="2">
    <source>
        <dbReference type="ARBA" id="ARBA00022490"/>
    </source>
</evidence>
<feature type="compositionally biased region" description="Basic and acidic residues" evidence="11">
    <location>
        <begin position="355"/>
        <end position="365"/>
    </location>
</feature>
<keyword evidence="4 9" id="KW-0408">Iron</keyword>
<evidence type="ECO:0000256" key="3">
    <source>
        <dbReference type="ARBA" id="ARBA00022723"/>
    </source>
</evidence>
<evidence type="ECO:0000313" key="12">
    <source>
        <dbReference type="EMBL" id="KDN96410.1"/>
    </source>
</evidence>
<name>A0A067A218_HYDMR</name>
<keyword evidence="3 9" id="KW-0479">Metal-binding</keyword>
<dbReference type="PANTHER" id="PTHR11108">
    <property type="entry name" value="FERROCHELATASE"/>
    <property type="match status" value="1"/>
</dbReference>
<dbReference type="EC" id="4.98.1.1" evidence="9 10"/>
<gene>
    <name evidence="9 12" type="primary">hemH</name>
    <name evidence="12" type="ORF">EI16_09070</name>
</gene>